<accession>A0A0G0G563</accession>
<dbReference type="Proteomes" id="UP000034917">
    <property type="component" value="Unassembled WGS sequence"/>
</dbReference>
<organism evidence="1 2">
    <name type="scientific">Candidatus Roizmanbacteria bacterium GW2011_GWC2_37_13</name>
    <dbReference type="NCBI Taxonomy" id="1618486"/>
    <lineage>
        <taxon>Bacteria</taxon>
        <taxon>Candidatus Roizmaniibacteriota</taxon>
    </lineage>
</organism>
<comment type="caution">
    <text evidence="1">The sequence shown here is derived from an EMBL/GenBank/DDBJ whole genome shotgun (WGS) entry which is preliminary data.</text>
</comment>
<evidence type="ECO:0000313" key="1">
    <source>
        <dbReference type="EMBL" id="KKQ25167.1"/>
    </source>
</evidence>
<name>A0A0G0G563_9BACT</name>
<protein>
    <submittedName>
        <fullName evidence="1">Uncharacterized protein</fullName>
    </submittedName>
</protein>
<dbReference type="AlphaFoldDB" id="A0A0G0G563"/>
<proteinExistence type="predicted"/>
<reference evidence="1 2" key="1">
    <citation type="journal article" date="2015" name="Nature">
        <title>rRNA introns, odd ribosomes, and small enigmatic genomes across a large radiation of phyla.</title>
        <authorList>
            <person name="Brown C.T."/>
            <person name="Hug L.A."/>
            <person name="Thomas B.C."/>
            <person name="Sharon I."/>
            <person name="Castelle C.J."/>
            <person name="Singh A."/>
            <person name="Wilkins M.J."/>
            <person name="Williams K.H."/>
            <person name="Banfield J.F."/>
        </authorList>
    </citation>
    <scope>NUCLEOTIDE SEQUENCE [LARGE SCALE GENOMIC DNA]</scope>
</reference>
<sequence length="506" mass="52264">MVRKIRKMVLLVFIFSQASYIYLFELPQIKIVDTASLTSASVTLSNSRLSYRAGVASGTSGSSIVTIDSSANADNDTNHLFPSDSVCFTDSGMNGCIGSTAYSVANIISSTSFNTASSLGNNLEATGYAVASQSGSFTISFVTTSVVPLDGDILVTIPMADSANGNNGIPDTNSSLATNGFDLNAIAAADISSTGCTDGNWNTTETISAGSGSTDHTIRVDRQTTSCAAGTTVTVTIDSSPGIVNPAPITSGHTQGSADTYTINIKTRDGSDNTLDQVDIKVAPVEAVLVSATVDESLSFQVAGVSSSTSTCGQTTDITTTAYSVPWGTIAATSTFYEGSQQLTVSTNADAGYSVKIEENDQMGINGTTCDSPAADTADETDSPACIKDTVCGAVSCSESSGYYWTNASSYPGLGISLANVDGTDASWLYDSTSEPCTTTGGGTSTNFCSRQIADQQAGNTKGTIMTNAAQVNSKDIYVCYRLAISGTQPPGYYYNTVKYTATATF</sequence>
<gene>
    <name evidence="1" type="ORF">US40_C0011G0052</name>
</gene>
<dbReference type="EMBL" id="LBSV01000011">
    <property type="protein sequence ID" value="KKQ25167.1"/>
    <property type="molecule type" value="Genomic_DNA"/>
</dbReference>
<evidence type="ECO:0000313" key="2">
    <source>
        <dbReference type="Proteomes" id="UP000034917"/>
    </source>
</evidence>